<keyword evidence="2" id="KW-0646">Protease inhibitor</keyword>
<dbReference type="Pfam" id="PF02974">
    <property type="entry name" value="Inh"/>
    <property type="match status" value="1"/>
</dbReference>
<evidence type="ECO:0000256" key="5">
    <source>
        <dbReference type="SAM" id="MobiDB-lite"/>
    </source>
</evidence>
<evidence type="ECO:0000256" key="3">
    <source>
        <dbReference type="ARBA" id="ARBA00022729"/>
    </source>
</evidence>
<feature type="domain" description="Alkaline proteinase inhibitor/ Outer membrane lipoprotein Omp19" evidence="6">
    <location>
        <begin position="160"/>
        <end position="251"/>
    </location>
</feature>
<protein>
    <recommendedName>
        <fullName evidence="6">Alkaline proteinase inhibitor/ Outer membrane lipoprotein Omp19 domain-containing protein</fullName>
    </recommendedName>
</protein>
<dbReference type="AlphaFoldDB" id="B2FSZ7"/>
<feature type="compositionally biased region" description="Basic and acidic residues" evidence="5">
    <location>
        <begin position="129"/>
        <end position="159"/>
    </location>
</feature>
<sequence>MPGRWPAFLRSLGVKRGAGQRPALPFSGQHLFLAGLPQGAPSHRLPPHRFDTRAIHPSEDPAMAALLARSCLPALYFLALPALAQDASFGFGEQTTHTDQTTQSSSTQTQSSGAVTTQTTTSGSSQSESRSESKEIDVGFGFHDDNDDSGHDRHRGGRDVRDSDLFGSWTLGQENGNTCSIELKNIEWFGGYSAYVPAGCPDGFFSANRWVLSGNQLLLTDTSNTVFGRFRASGGGRWTGYRESDGARLYLNPKGR</sequence>
<dbReference type="HOGENOM" id="CLU_094979_0_0_6"/>
<keyword evidence="4" id="KW-0481">Metalloenzyme inhibitor</keyword>
<dbReference type="EnsemblBacteria" id="CAQ46107">
    <property type="protein sequence ID" value="CAQ46107"/>
    <property type="gene ID" value="Smlt2631"/>
</dbReference>
<keyword evidence="8" id="KW-1185">Reference proteome</keyword>
<evidence type="ECO:0000313" key="7">
    <source>
        <dbReference type="EMBL" id="CAQ46107.1"/>
    </source>
</evidence>
<dbReference type="GO" id="GO:0004866">
    <property type="term" value="F:endopeptidase inhibitor activity"/>
    <property type="evidence" value="ECO:0007669"/>
    <property type="project" value="InterPro"/>
</dbReference>
<dbReference type="KEGG" id="sml:Smlt2631"/>
<evidence type="ECO:0000256" key="2">
    <source>
        <dbReference type="ARBA" id="ARBA00022608"/>
    </source>
</evidence>
<dbReference type="EMBL" id="AM743169">
    <property type="protein sequence ID" value="CAQ46107.1"/>
    <property type="molecule type" value="Genomic_DNA"/>
</dbReference>
<feature type="compositionally biased region" description="Low complexity" evidence="5">
    <location>
        <begin position="93"/>
        <end position="128"/>
    </location>
</feature>
<dbReference type="InterPro" id="IPR021140">
    <property type="entry name" value="Inh/Omp19"/>
</dbReference>
<feature type="region of interest" description="Disordered" evidence="5">
    <location>
        <begin position="93"/>
        <end position="159"/>
    </location>
</feature>
<accession>B2FSZ7</accession>
<proteinExistence type="inferred from homology"/>
<dbReference type="Gene3D" id="2.40.128.10">
    <property type="match status" value="1"/>
</dbReference>
<gene>
    <name evidence="7" type="ordered locus">Smlt2631</name>
</gene>
<comment type="similarity">
    <text evidence="1">Belongs to the protease inhibitor I38 family.</text>
</comment>
<evidence type="ECO:0000256" key="1">
    <source>
        <dbReference type="ARBA" id="ARBA00006813"/>
    </source>
</evidence>
<reference evidence="7 8" key="1">
    <citation type="journal article" date="2008" name="Genome Biol.">
        <title>The complete genome, comparative and functional analysis of Stenotrophomonas maltophilia reveals an organism heavily shielded by drug resistance determinants.</title>
        <authorList>
            <person name="Crossman L.C."/>
            <person name="Gould V.C."/>
            <person name="Dow J.M."/>
            <person name="Vernikos G.S."/>
            <person name="Okazaki A."/>
            <person name="Sebaihia M."/>
            <person name="Saunders D."/>
            <person name="Arrowsmith C."/>
            <person name="Carver T."/>
            <person name="Peters N."/>
            <person name="Adlem E."/>
            <person name="Kerhornou A."/>
            <person name="Lord A."/>
            <person name="Murphy L."/>
            <person name="Seeger K."/>
            <person name="Squares R."/>
            <person name="Rutter S."/>
            <person name="Quail M.A."/>
            <person name="Rajandream M.A."/>
            <person name="Harris D."/>
            <person name="Churcher C."/>
            <person name="Bentley S.D."/>
            <person name="Parkhill J."/>
            <person name="Thomson N.R."/>
            <person name="Avison M.B."/>
        </authorList>
    </citation>
    <scope>NUCLEOTIDE SEQUENCE [LARGE SCALE GENOMIC DNA]</scope>
    <source>
        <strain evidence="7 8">K279a</strain>
    </source>
</reference>
<evidence type="ECO:0000256" key="4">
    <source>
        <dbReference type="ARBA" id="ARBA00023215"/>
    </source>
</evidence>
<dbReference type="InterPro" id="IPR016085">
    <property type="entry name" value="Protease_inh_B-barrel_dom"/>
</dbReference>
<keyword evidence="2" id="KW-0483">Metalloprotease inhibitor</keyword>
<evidence type="ECO:0000259" key="6">
    <source>
        <dbReference type="Pfam" id="PF02974"/>
    </source>
</evidence>
<dbReference type="Proteomes" id="UP000008840">
    <property type="component" value="Chromosome"/>
</dbReference>
<keyword evidence="3" id="KW-0732">Signal</keyword>
<dbReference type="SUPFAM" id="SSF50882">
    <property type="entry name" value="beta-Barrel protease inhibitors"/>
    <property type="match status" value="1"/>
</dbReference>
<organism evidence="7 8">
    <name type="scientific">Stenotrophomonas maltophilia (strain K279a)</name>
    <dbReference type="NCBI Taxonomy" id="522373"/>
    <lineage>
        <taxon>Bacteria</taxon>
        <taxon>Pseudomonadati</taxon>
        <taxon>Pseudomonadota</taxon>
        <taxon>Gammaproteobacteria</taxon>
        <taxon>Lysobacterales</taxon>
        <taxon>Lysobacteraceae</taxon>
        <taxon>Stenotrophomonas</taxon>
        <taxon>Stenotrophomonas maltophilia group</taxon>
    </lineage>
</organism>
<evidence type="ECO:0000313" key="8">
    <source>
        <dbReference type="Proteomes" id="UP000008840"/>
    </source>
</evidence>
<name>B2FSZ7_STRMK</name>